<dbReference type="Proteomes" id="UP000836841">
    <property type="component" value="Chromosome 4"/>
</dbReference>
<dbReference type="EMBL" id="OU466860">
    <property type="protein sequence ID" value="CAH2059935.1"/>
    <property type="molecule type" value="Genomic_DNA"/>
</dbReference>
<name>A0AAU9SBH9_THLAR</name>
<dbReference type="InterPro" id="IPR043561">
    <property type="entry name" value="LHW-like"/>
</dbReference>
<reference evidence="1 2" key="1">
    <citation type="submission" date="2022-03" db="EMBL/GenBank/DDBJ databases">
        <authorList>
            <person name="Nunn A."/>
            <person name="Chopra R."/>
            <person name="Nunn A."/>
            <person name="Contreras Garrido A."/>
        </authorList>
    </citation>
    <scope>NUCLEOTIDE SEQUENCE [LARGE SCALE GENOMIC DNA]</scope>
</reference>
<keyword evidence="2" id="KW-1185">Reference proteome</keyword>
<proteinExistence type="predicted"/>
<dbReference type="GO" id="GO:0003700">
    <property type="term" value="F:DNA-binding transcription factor activity"/>
    <property type="evidence" value="ECO:0007669"/>
    <property type="project" value="InterPro"/>
</dbReference>
<protein>
    <submittedName>
        <fullName evidence="1">Uncharacterized protein</fullName>
    </submittedName>
</protein>
<dbReference type="AlphaFoldDB" id="A0AAU9SBH9"/>
<organism evidence="1 2">
    <name type="scientific">Thlaspi arvense</name>
    <name type="common">Field penny-cress</name>
    <dbReference type="NCBI Taxonomy" id="13288"/>
    <lineage>
        <taxon>Eukaryota</taxon>
        <taxon>Viridiplantae</taxon>
        <taxon>Streptophyta</taxon>
        <taxon>Embryophyta</taxon>
        <taxon>Tracheophyta</taxon>
        <taxon>Spermatophyta</taxon>
        <taxon>Magnoliopsida</taxon>
        <taxon>eudicotyledons</taxon>
        <taxon>Gunneridae</taxon>
        <taxon>Pentapetalae</taxon>
        <taxon>rosids</taxon>
        <taxon>malvids</taxon>
        <taxon>Brassicales</taxon>
        <taxon>Brassicaceae</taxon>
        <taxon>Thlaspideae</taxon>
        <taxon>Thlaspi</taxon>
    </lineage>
</organism>
<evidence type="ECO:0000313" key="2">
    <source>
        <dbReference type="Proteomes" id="UP000836841"/>
    </source>
</evidence>
<sequence length="130" mass="14597">MLLYDVTKHADKLSKSANTKMQQKETGTQGSSCAVEVGGHLQVCSIIVENLNKQGMVLIEMLCEECSHFLEIANVIRSLDLIILRGITEAQGEKTWICFVVESQSNKVMQRMDILWSLVQIFQPKANGKR</sequence>
<dbReference type="PANTHER" id="PTHR46196:SF1">
    <property type="entry name" value="TRANSCRIPTION FACTOR EMB1444-RELATED"/>
    <property type="match status" value="1"/>
</dbReference>
<accession>A0AAU9SBH9</accession>
<evidence type="ECO:0000313" key="1">
    <source>
        <dbReference type="EMBL" id="CAH2059935.1"/>
    </source>
</evidence>
<gene>
    <name evidence="1" type="ORF">TAV2_LOCUS14077</name>
</gene>
<dbReference type="PANTHER" id="PTHR46196">
    <property type="entry name" value="TRANSCRIPTION FACTOR BHLH155-LIKE ISOFORM X1-RELATED"/>
    <property type="match status" value="1"/>
</dbReference>